<organism evidence="5 7">
    <name type="scientific">Vanilla planifolia</name>
    <name type="common">Vanilla</name>
    <dbReference type="NCBI Taxonomy" id="51239"/>
    <lineage>
        <taxon>Eukaryota</taxon>
        <taxon>Viridiplantae</taxon>
        <taxon>Streptophyta</taxon>
        <taxon>Embryophyta</taxon>
        <taxon>Tracheophyta</taxon>
        <taxon>Spermatophyta</taxon>
        <taxon>Magnoliopsida</taxon>
        <taxon>Liliopsida</taxon>
        <taxon>Asparagales</taxon>
        <taxon>Orchidaceae</taxon>
        <taxon>Vanilloideae</taxon>
        <taxon>Vanilleae</taxon>
        <taxon>Vanilla</taxon>
    </lineage>
</organism>
<name>A0A835S6L8_VANPL</name>
<protein>
    <recommendedName>
        <fullName evidence="3">X8 domain-containing protein</fullName>
    </recommendedName>
</protein>
<gene>
    <name evidence="5" type="ORF">HPP92_002571</name>
    <name evidence="4" type="ORF">HPP92_002955</name>
</gene>
<evidence type="ECO:0000313" key="7">
    <source>
        <dbReference type="Proteomes" id="UP000639772"/>
    </source>
</evidence>
<dbReference type="OrthoDB" id="1928574at2759"/>
<dbReference type="AlphaFoldDB" id="A0A835S6L8"/>
<evidence type="ECO:0000259" key="3">
    <source>
        <dbReference type="SMART" id="SM00768"/>
    </source>
</evidence>
<sequence>MRPTMAGSSSTSHPPLLLPSFKLFLLFLFTSGLAQAQRSWCIAKPSSDVATLLENINYACSQVDCGMIQRGRPCFEPDTPISHASLAMNAYYQSKGRNPWNCDFKNSGLLVVSNPSYGSCAYA</sequence>
<dbReference type="PANTHER" id="PTHR31044:SF57">
    <property type="entry name" value="CARBOHYDRATE-BINDING X8 DOMAIN SUPERFAMILY PROTEIN"/>
    <property type="match status" value="1"/>
</dbReference>
<dbReference type="PANTHER" id="PTHR31044">
    <property type="entry name" value="BETA-1,3 GLUCANASE"/>
    <property type="match status" value="1"/>
</dbReference>
<keyword evidence="6" id="KW-1185">Reference proteome</keyword>
<dbReference type="Gene3D" id="1.20.58.1040">
    <property type="match status" value="1"/>
</dbReference>
<evidence type="ECO:0000313" key="4">
    <source>
        <dbReference type="EMBL" id="KAG0498264.1"/>
    </source>
</evidence>
<feature type="signal peptide" evidence="2">
    <location>
        <begin position="1"/>
        <end position="36"/>
    </location>
</feature>
<feature type="domain" description="X8" evidence="3">
    <location>
        <begin position="39"/>
        <end position="122"/>
    </location>
</feature>
<evidence type="ECO:0000313" key="5">
    <source>
        <dbReference type="EMBL" id="KAG0502499.1"/>
    </source>
</evidence>
<dbReference type="Proteomes" id="UP000639772">
    <property type="component" value="Chromosome 1"/>
</dbReference>
<evidence type="ECO:0000256" key="1">
    <source>
        <dbReference type="ARBA" id="ARBA00022729"/>
    </source>
</evidence>
<dbReference type="SMART" id="SM00768">
    <property type="entry name" value="X8"/>
    <property type="match status" value="1"/>
</dbReference>
<keyword evidence="1 2" id="KW-0732">Signal</keyword>
<accession>A0A835S6L8</accession>
<dbReference type="EMBL" id="JADCNL010000001">
    <property type="protein sequence ID" value="KAG0498264.1"/>
    <property type="molecule type" value="Genomic_DNA"/>
</dbReference>
<dbReference type="Pfam" id="PF07983">
    <property type="entry name" value="X8"/>
    <property type="match status" value="1"/>
</dbReference>
<proteinExistence type="predicted"/>
<reference evidence="6 7" key="1">
    <citation type="journal article" date="2020" name="Nat. Food">
        <title>A phased Vanilla planifolia genome enables genetic improvement of flavour and production.</title>
        <authorList>
            <person name="Hasing T."/>
            <person name="Tang H."/>
            <person name="Brym M."/>
            <person name="Khazi F."/>
            <person name="Huang T."/>
            <person name="Chambers A.H."/>
        </authorList>
    </citation>
    <scope>NUCLEOTIDE SEQUENCE [LARGE SCALE GENOMIC DNA]</scope>
    <source>
        <tissue evidence="5">Leaf</tissue>
    </source>
</reference>
<dbReference type="InterPro" id="IPR012946">
    <property type="entry name" value="X8"/>
</dbReference>
<dbReference type="GO" id="GO:0009506">
    <property type="term" value="C:plasmodesma"/>
    <property type="evidence" value="ECO:0007669"/>
    <property type="project" value="UniProtKB-ARBA"/>
</dbReference>
<comment type="caution">
    <text evidence="5">The sequence shown here is derived from an EMBL/GenBank/DDBJ whole genome shotgun (WGS) entry which is preliminary data.</text>
</comment>
<dbReference type="EMBL" id="JADCNM010000001">
    <property type="protein sequence ID" value="KAG0502499.1"/>
    <property type="molecule type" value="Genomic_DNA"/>
</dbReference>
<feature type="chain" id="PRO_5033940185" description="X8 domain-containing protein" evidence="2">
    <location>
        <begin position="37"/>
        <end position="123"/>
    </location>
</feature>
<dbReference type="Proteomes" id="UP000636800">
    <property type="component" value="Chromosome 1"/>
</dbReference>
<evidence type="ECO:0000313" key="6">
    <source>
        <dbReference type="Proteomes" id="UP000636800"/>
    </source>
</evidence>
<evidence type="ECO:0000256" key="2">
    <source>
        <dbReference type="SAM" id="SignalP"/>
    </source>
</evidence>
<dbReference type="InterPro" id="IPR044788">
    <property type="entry name" value="X8_dom_prot"/>
</dbReference>